<dbReference type="GO" id="GO:0006352">
    <property type="term" value="P:DNA-templated transcription initiation"/>
    <property type="evidence" value="ECO:0007669"/>
    <property type="project" value="InterPro"/>
</dbReference>
<keyword evidence="1" id="KW-0805">Transcription regulation</keyword>
<dbReference type="GO" id="GO:0003677">
    <property type="term" value="F:DNA binding"/>
    <property type="evidence" value="ECO:0007669"/>
    <property type="project" value="UniProtKB-KW"/>
</dbReference>
<accession>A6DIH1</accession>
<evidence type="ECO:0000256" key="1">
    <source>
        <dbReference type="ARBA" id="ARBA00023015"/>
    </source>
</evidence>
<evidence type="ECO:0000256" key="4">
    <source>
        <dbReference type="ARBA" id="ARBA00023163"/>
    </source>
</evidence>
<dbReference type="RefSeq" id="WP_007277702.1">
    <property type="nucleotide sequence ID" value="NZ_ABCK01000004.1"/>
</dbReference>
<dbReference type="eggNOG" id="COG1595">
    <property type="taxonomic scope" value="Bacteria"/>
</dbReference>
<keyword evidence="3" id="KW-0238">DNA-binding</keyword>
<evidence type="ECO:0000313" key="7">
    <source>
        <dbReference type="Proteomes" id="UP000004947"/>
    </source>
</evidence>
<dbReference type="InterPro" id="IPR039425">
    <property type="entry name" value="RNA_pol_sigma-70-like"/>
</dbReference>
<keyword evidence="2" id="KW-0731">Sigma factor</keyword>
<evidence type="ECO:0000256" key="3">
    <source>
        <dbReference type="ARBA" id="ARBA00023125"/>
    </source>
</evidence>
<proteinExistence type="predicted"/>
<dbReference type="PANTHER" id="PTHR43133:SF8">
    <property type="entry name" value="RNA POLYMERASE SIGMA FACTOR HI_1459-RELATED"/>
    <property type="match status" value="1"/>
</dbReference>
<dbReference type="PANTHER" id="PTHR43133">
    <property type="entry name" value="RNA POLYMERASE ECF-TYPE SIGMA FACTO"/>
    <property type="match status" value="1"/>
</dbReference>
<dbReference type="InterPro" id="IPR007627">
    <property type="entry name" value="RNA_pol_sigma70_r2"/>
</dbReference>
<dbReference type="NCBIfam" id="TIGR02937">
    <property type="entry name" value="sigma70-ECF"/>
    <property type="match status" value="1"/>
</dbReference>
<organism evidence="6 7">
    <name type="scientific">Lentisphaera araneosa HTCC2155</name>
    <dbReference type="NCBI Taxonomy" id="313628"/>
    <lineage>
        <taxon>Bacteria</taxon>
        <taxon>Pseudomonadati</taxon>
        <taxon>Lentisphaerota</taxon>
        <taxon>Lentisphaeria</taxon>
        <taxon>Lentisphaerales</taxon>
        <taxon>Lentisphaeraceae</taxon>
        <taxon>Lentisphaera</taxon>
    </lineage>
</organism>
<protein>
    <submittedName>
        <fullName evidence="6">Probable RNA polymerase sigma-H factor</fullName>
    </submittedName>
</protein>
<sequence length="195" mass="23083">MTDQWKTKLTLIERAKTEPEDIETWEEFVRFYEPFIGMVLNKHRVDYSAKDDISQVILLQIWKSIPSYNKEKAGFRTWLSTIIRNAIARHYNKINATKQRENAYHELDNKTSADGLEEIIESEWKGYLTKLAFERLRESFSESSIQVFFLSLEGKDSDTIADELELTKDSVFVLRSRVKKAFKKEVENIRRHLEL</sequence>
<evidence type="ECO:0000313" key="6">
    <source>
        <dbReference type="EMBL" id="EDM28825.1"/>
    </source>
</evidence>
<dbReference type="STRING" id="313628.LNTAR_09649"/>
<keyword evidence="4" id="KW-0804">Transcription</keyword>
<dbReference type="Proteomes" id="UP000004947">
    <property type="component" value="Unassembled WGS sequence"/>
</dbReference>
<dbReference type="GO" id="GO:0016987">
    <property type="term" value="F:sigma factor activity"/>
    <property type="evidence" value="ECO:0007669"/>
    <property type="project" value="UniProtKB-KW"/>
</dbReference>
<dbReference type="SUPFAM" id="SSF88946">
    <property type="entry name" value="Sigma2 domain of RNA polymerase sigma factors"/>
    <property type="match status" value="1"/>
</dbReference>
<dbReference type="Gene3D" id="1.10.1740.10">
    <property type="match status" value="1"/>
</dbReference>
<dbReference type="Pfam" id="PF04542">
    <property type="entry name" value="Sigma70_r2"/>
    <property type="match status" value="1"/>
</dbReference>
<dbReference type="OrthoDB" id="9780326at2"/>
<dbReference type="AlphaFoldDB" id="A6DIH1"/>
<keyword evidence="7" id="KW-1185">Reference proteome</keyword>
<dbReference type="InterPro" id="IPR014284">
    <property type="entry name" value="RNA_pol_sigma-70_dom"/>
</dbReference>
<dbReference type="InterPro" id="IPR013325">
    <property type="entry name" value="RNA_pol_sigma_r2"/>
</dbReference>
<feature type="domain" description="RNA polymerase sigma-70 region 2" evidence="5">
    <location>
        <begin position="32"/>
        <end position="93"/>
    </location>
</feature>
<reference evidence="6 7" key="1">
    <citation type="journal article" date="2010" name="J. Bacteriol.">
        <title>Genome sequence of Lentisphaera araneosa HTCC2155T, the type species of the order Lentisphaerales in the phylum Lentisphaerae.</title>
        <authorList>
            <person name="Thrash J.C."/>
            <person name="Cho J.C."/>
            <person name="Vergin K.L."/>
            <person name="Morris R.M."/>
            <person name="Giovannoni S.J."/>
        </authorList>
    </citation>
    <scope>NUCLEOTIDE SEQUENCE [LARGE SCALE GENOMIC DNA]</scope>
    <source>
        <strain evidence="6 7">HTCC2155</strain>
    </source>
</reference>
<comment type="caution">
    <text evidence="6">The sequence shown here is derived from an EMBL/GenBank/DDBJ whole genome shotgun (WGS) entry which is preliminary data.</text>
</comment>
<evidence type="ECO:0000256" key="2">
    <source>
        <dbReference type="ARBA" id="ARBA00023082"/>
    </source>
</evidence>
<evidence type="ECO:0000259" key="5">
    <source>
        <dbReference type="Pfam" id="PF04542"/>
    </source>
</evidence>
<gene>
    <name evidence="6" type="ORF">LNTAR_09649</name>
</gene>
<name>A6DIH1_9BACT</name>
<dbReference type="EMBL" id="ABCK01000004">
    <property type="protein sequence ID" value="EDM28825.1"/>
    <property type="molecule type" value="Genomic_DNA"/>
</dbReference>